<evidence type="ECO:0000256" key="1">
    <source>
        <dbReference type="ARBA" id="ARBA00022801"/>
    </source>
</evidence>
<dbReference type="InterPro" id="IPR011059">
    <property type="entry name" value="Metal-dep_hydrolase_composite"/>
</dbReference>
<dbReference type="SUPFAM" id="SSF51338">
    <property type="entry name" value="Composite domain of metallo-dependent hydrolases"/>
    <property type="match status" value="1"/>
</dbReference>
<dbReference type="SUPFAM" id="SSF51556">
    <property type="entry name" value="Metallo-dependent hydrolases"/>
    <property type="match status" value="1"/>
</dbReference>
<reference evidence="3 4" key="1">
    <citation type="submission" date="2019-07" db="EMBL/GenBank/DDBJ databases">
        <title>Whole genome shotgun sequence of Terrabacter aerolatus NBRC 106305.</title>
        <authorList>
            <person name="Hosoyama A."/>
            <person name="Uohara A."/>
            <person name="Ohji S."/>
            <person name="Ichikawa N."/>
        </authorList>
    </citation>
    <scope>NUCLEOTIDE SEQUENCE [LARGE SCALE GENOMIC DNA]</scope>
    <source>
        <strain evidence="3 4">NBRC 106305</strain>
    </source>
</reference>
<dbReference type="EMBL" id="BJYX01000001">
    <property type="protein sequence ID" value="GEO28424.1"/>
    <property type="molecule type" value="Genomic_DNA"/>
</dbReference>
<dbReference type="Pfam" id="PF01979">
    <property type="entry name" value="Amidohydro_1"/>
    <property type="match status" value="1"/>
</dbReference>
<dbReference type="GO" id="GO:0016810">
    <property type="term" value="F:hydrolase activity, acting on carbon-nitrogen (but not peptide) bonds"/>
    <property type="evidence" value="ECO:0007669"/>
    <property type="project" value="InterPro"/>
</dbReference>
<feature type="domain" description="Amidohydrolase-related" evidence="2">
    <location>
        <begin position="247"/>
        <end position="395"/>
    </location>
</feature>
<keyword evidence="4" id="KW-1185">Reference proteome</keyword>
<evidence type="ECO:0000313" key="4">
    <source>
        <dbReference type="Proteomes" id="UP000321534"/>
    </source>
</evidence>
<sequence length="459" mass="48590">MAGTVTHPDPGLFERAYARGITEELPEPTRRPRALPPAPFALHGAVITPDGAWSSGYVTVAGGLIDRISQQSPTDVEVLETDGVILPGLLDLHGHPEFNVFAAWEPPKLYDNRYAWRRSKPYQALVRDPQNLLLTEVPPQTQTRYAEVRALVGGVTGIQGASGASSASSEPLVRNLDQWAFGAHRARSMIDLPSGSFGLPSFQAVMARIAAGDVNAFYLHLSEGRSGDALSAKEFQHFLDLGGATAATNVIHGTALTADDLHTVAELGCRLVWSPQSNLRLYGETTAAGEAMAAGMPVALGADWLPSGSTSLLAEMKVARRELAQQGHPVAAADLVAMVTSVAARIAGLDDHLGSLAEGRPADLVVLERHHVDPYENVCLADPSWVDLVCIGGDVTYGRADWFGQLSAAATGPTIEDLIAWGKPMRLDTGFQGGTEVPSLSAVRSALTTAYPAVGPIFA</sequence>
<dbReference type="AlphaFoldDB" id="A0A512CW41"/>
<protein>
    <recommendedName>
        <fullName evidence="2">Amidohydrolase-related domain-containing protein</fullName>
    </recommendedName>
</protein>
<dbReference type="PANTHER" id="PTHR43794">
    <property type="entry name" value="AMINOHYDROLASE SSNA-RELATED"/>
    <property type="match status" value="1"/>
</dbReference>
<dbReference type="OrthoDB" id="3238066at2"/>
<organism evidence="3 4">
    <name type="scientific">Terrabacter aerolatus</name>
    <dbReference type="NCBI Taxonomy" id="422442"/>
    <lineage>
        <taxon>Bacteria</taxon>
        <taxon>Bacillati</taxon>
        <taxon>Actinomycetota</taxon>
        <taxon>Actinomycetes</taxon>
        <taxon>Micrococcales</taxon>
        <taxon>Intrasporangiaceae</taxon>
        <taxon>Terrabacter</taxon>
    </lineage>
</organism>
<dbReference type="InterPro" id="IPR032466">
    <property type="entry name" value="Metal_Hydrolase"/>
</dbReference>
<accession>A0A512CW41</accession>
<keyword evidence="1" id="KW-0378">Hydrolase</keyword>
<gene>
    <name evidence="3" type="ORF">TAE01_02340</name>
</gene>
<evidence type="ECO:0000259" key="2">
    <source>
        <dbReference type="Pfam" id="PF01979"/>
    </source>
</evidence>
<dbReference type="Proteomes" id="UP000321534">
    <property type="component" value="Unassembled WGS sequence"/>
</dbReference>
<dbReference type="InterPro" id="IPR006680">
    <property type="entry name" value="Amidohydro-rel"/>
</dbReference>
<dbReference type="Gene3D" id="3.20.20.140">
    <property type="entry name" value="Metal-dependent hydrolases"/>
    <property type="match status" value="1"/>
</dbReference>
<comment type="caution">
    <text evidence="3">The sequence shown here is derived from an EMBL/GenBank/DDBJ whole genome shotgun (WGS) entry which is preliminary data.</text>
</comment>
<proteinExistence type="predicted"/>
<name>A0A512CW41_9MICO</name>
<dbReference type="RefSeq" id="WP_147062549.1">
    <property type="nucleotide sequence ID" value="NZ_BAAARO010000025.1"/>
</dbReference>
<evidence type="ECO:0000313" key="3">
    <source>
        <dbReference type="EMBL" id="GEO28424.1"/>
    </source>
</evidence>
<dbReference type="PANTHER" id="PTHR43794:SF11">
    <property type="entry name" value="AMIDOHYDROLASE-RELATED DOMAIN-CONTAINING PROTEIN"/>
    <property type="match status" value="1"/>
</dbReference>
<dbReference type="InterPro" id="IPR050287">
    <property type="entry name" value="MTA/SAH_deaminase"/>
</dbReference>